<feature type="region of interest" description="Disordered" evidence="1">
    <location>
        <begin position="94"/>
        <end position="116"/>
    </location>
</feature>
<feature type="signal peptide" evidence="3">
    <location>
        <begin position="1"/>
        <end position="19"/>
    </location>
</feature>
<protein>
    <recommendedName>
        <fullName evidence="6">IPT/TIG domain-containing protein</fullName>
    </recommendedName>
</protein>
<dbReference type="KEGG" id="mbr:MONBRDRAFT_22459"/>
<sequence length="345" mass="37798">MEQRRLLFALLSLLWLLEAAGNACSPSLCADDADQVCLQLVAGNASSCLCAASYSNASDASNYTPILVGVGVVALCLLLVLLFIILHRRPRATPSSQRRARQDAQNDFDNDWQAWPSTPKLKRATSQRTSCTWLLPQERSPMTEGLDNTVTTELTVAEEEGTPFFDGNDQPHLGREGRSENPLARIMLNWSSHEQKPTNIPGPLDTISRSSFSVSLCGDDDAQVGNDVDAHALWLDSISQTSLPLATLEPPVADQTDLDFDIDIDAVDSEDELLMLEARRELGELTVRLQQQAQQVPMPTTFNPMASGFHPFAIASPLADNPSRSRPRPPPGETITVFGNTFTWL</sequence>
<keyword evidence="2" id="KW-0472">Membrane</keyword>
<evidence type="ECO:0000256" key="3">
    <source>
        <dbReference type="SAM" id="SignalP"/>
    </source>
</evidence>
<dbReference type="AlphaFoldDB" id="A9UQM8"/>
<keyword evidence="5" id="KW-1185">Reference proteome</keyword>
<feature type="compositionally biased region" description="Polar residues" evidence="1">
    <location>
        <begin position="94"/>
        <end position="107"/>
    </location>
</feature>
<keyword evidence="2" id="KW-1133">Transmembrane helix</keyword>
<evidence type="ECO:0008006" key="6">
    <source>
        <dbReference type="Google" id="ProtNLM"/>
    </source>
</evidence>
<keyword evidence="2" id="KW-0812">Transmembrane</keyword>
<feature type="region of interest" description="Disordered" evidence="1">
    <location>
        <begin position="316"/>
        <end position="335"/>
    </location>
</feature>
<evidence type="ECO:0000256" key="1">
    <source>
        <dbReference type="SAM" id="MobiDB-lite"/>
    </source>
</evidence>
<dbReference type="GeneID" id="5887849"/>
<organism evidence="4 5">
    <name type="scientific">Monosiga brevicollis</name>
    <name type="common">Choanoflagellate</name>
    <dbReference type="NCBI Taxonomy" id="81824"/>
    <lineage>
        <taxon>Eukaryota</taxon>
        <taxon>Choanoflagellata</taxon>
        <taxon>Craspedida</taxon>
        <taxon>Salpingoecidae</taxon>
        <taxon>Monosiga</taxon>
    </lineage>
</organism>
<feature type="chain" id="PRO_5002742366" description="IPT/TIG domain-containing protein" evidence="3">
    <location>
        <begin position="20"/>
        <end position="345"/>
    </location>
</feature>
<evidence type="ECO:0000313" key="4">
    <source>
        <dbReference type="EMBL" id="EDQ93072.1"/>
    </source>
</evidence>
<dbReference type="InParanoid" id="A9UQM8"/>
<evidence type="ECO:0000256" key="2">
    <source>
        <dbReference type="SAM" id="Phobius"/>
    </source>
</evidence>
<feature type="transmembrane region" description="Helical" evidence="2">
    <location>
        <begin position="63"/>
        <end position="86"/>
    </location>
</feature>
<keyword evidence="3" id="KW-0732">Signal</keyword>
<gene>
    <name evidence="4" type="ORF">MONBRDRAFT_22459</name>
</gene>
<dbReference type="EMBL" id="CH991543">
    <property type="protein sequence ID" value="EDQ93072.1"/>
    <property type="molecule type" value="Genomic_DNA"/>
</dbReference>
<name>A9UQM8_MONBE</name>
<dbReference type="Proteomes" id="UP000001357">
    <property type="component" value="Unassembled WGS sequence"/>
</dbReference>
<dbReference type="RefSeq" id="XP_001742834.1">
    <property type="nucleotide sequence ID" value="XM_001742782.1"/>
</dbReference>
<evidence type="ECO:0000313" key="5">
    <source>
        <dbReference type="Proteomes" id="UP000001357"/>
    </source>
</evidence>
<accession>A9UQM8</accession>
<proteinExistence type="predicted"/>
<reference evidence="4 5" key="1">
    <citation type="journal article" date="2008" name="Nature">
        <title>The genome of the choanoflagellate Monosiga brevicollis and the origin of metazoans.</title>
        <authorList>
            <consortium name="JGI Sequencing"/>
            <person name="King N."/>
            <person name="Westbrook M.J."/>
            <person name="Young S.L."/>
            <person name="Kuo A."/>
            <person name="Abedin M."/>
            <person name="Chapman J."/>
            <person name="Fairclough S."/>
            <person name="Hellsten U."/>
            <person name="Isogai Y."/>
            <person name="Letunic I."/>
            <person name="Marr M."/>
            <person name="Pincus D."/>
            <person name="Putnam N."/>
            <person name="Rokas A."/>
            <person name="Wright K.J."/>
            <person name="Zuzow R."/>
            <person name="Dirks W."/>
            <person name="Good M."/>
            <person name="Goodstein D."/>
            <person name="Lemons D."/>
            <person name="Li W."/>
            <person name="Lyons J.B."/>
            <person name="Morris A."/>
            <person name="Nichols S."/>
            <person name="Richter D.J."/>
            <person name="Salamov A."/>
            <person name="Bork P."/>
            <person name="Lim W.A."/>
            <person name="Manning G."/>
            <person name="Miller W.T."/>
            <person name="McGinnis W."/>
            <person name="Shapiro H."/>
            <person name="Tjian R."/>
            <person name="Grigoriev I.V."/>
            <person name="Rokhsar D."/>
        </authorList>
    </citation>
    <scope>NUCLEOTIDE SEQUENCE [LARGE SCALE GENOMIC DNA]</scope>
    <source>
        <strain evidence="5">MX1 / ATCC 50154</strain>
    </source>
</reference>